<dbReference type="EMBL" id="HBJA01125395">
    <property type="protein sequence ID" value="CAE0831885.1"/>
    <property type="molecule type" value="Transcribed_RNA"/>
</dbReference>
<evidence type="ECO:0000313" key="2">
    <source>
        <dbReference type="EMBL" id="CAE0831897.1"/>
    </source>
</evidence>
<name>A0A6T2ICN7_9EUGL</name>
<organism evidence="2">
    <name type="scientific">Eutreptiella gymnastica</name>
    <dbReference type="NCBI Taxonomy" id="73025"/>
    <lineage>
        <taxon>Eukaryota</taxon>
        <taxon>Discoba</taxon>
        <taxon>Euglenozoa</taxon>
        <taxon>Euglenida</taxon>
        <taxon>Spirocuta</taxon>
        <taxon>Euglenophyceae</taxon>
        <taxon>Eutreptiales</taxon>
        <taxon>Eutreptiaceae</taxon>
        <taxon>Eutreptiella</taxon>
    </lineage>
</organism>
<gene>
    <name evidence="1" type="ORF">EGYM00163_LOCUS43167</name>
    <name evidence="2" type="ORF">EGYM00163_LOCUS43179</name>
</gene>
<evidence type="ECO:0000313" key="1">
    <source>
        <dbReference type="EMBL" id="CAE0831885.1"/>
    </source>
</evidence>
<reference evidence="2" key="1">
    <citation type="submission" date="2021-01" db="EMBL/GenBank/DDBJ databases">
        <authorList>
            <person name="Corre E."/>
            <person name="Pelletier E."/>
            <person name="Niang G."/>
            <person name="Scheremetjew M."/>
            <person name="Finn R."/>
            <person name="Kale V."/>
            <person name="Holt S."/>
            <person name="Cochrane G."/>
            <person name="Meng A."/>
            <person name="Brown T."/>
            <person name="Cohen L."/>
        </authorList>
    </citation>
    <scope>NUCLEOTIDE SEQUENCE</scope>
    <source>
        <strain evidence="2">CCMP1594</strain>
    </source>
</reference>
<dbReference type="AlphaFoldDB" id="A0A6T2ICN7"/>
<accession>A0A6T2ICN7</accession>
<proteinExistence type="predicted"/>
<dbReference type="EMBL" id="HBJA01125415">
    <property type="protein sequence ID" value="CAE0831897.1"/>
    <property type="molecule type" value="Transcribed_RNA"/>
</dbReference>
<sequence>MGERYVGEKDFAATSTAVFARVNICRIWGAYDSGWVEEYGKVKQVLLDGEQGEATVKGSKVKGCNTSGPRPHWRMRMYPEEVHDVENPEAAKGIMNTRISERAGECVGSQM</sequence>
<protein>
    <submittedName>
        <fullName evidence="2">Uncharacterized protein</fullName>
    </submittedName>
</protein>